<dbReference type="Proteomes" id="UP001499843">
    <property type="component" value="Unassembled WGS sequence"/>
</dbReference>
<evidence type="ECO:0000313" key="3">
    <source>
        <dbReference type="Proteomes" id="UP001499843"/>
    </source>
</evidence>
<feature type="region of interest" description="Disordered" evidence="1">
    <location>
        <begin position="1"/>
        <end position="43"/>
    </location>
</feature>
<organism evidence="2 3">
    <name type="scientific">Nonomuraea monospora</name>
    <dbReference type="NCBI Taxonomy" id="568818"/>
    <lineage>
        <taxon>Bacteria</taxon>
        <taxon>Bacillati</taxon>
        <taxon>Actinomycetota</taxon>
        <taxon>Actinomycetes</taxon>
        <taxon>Streptosporangiales</taxon>
        <taxon>Streptosporangiaceae</taxon>
        <taxon>Nonomuraea</taxon>
    </lineage>
</organism>
<dbReference type="EMBL" id="BAAAQX010000013">
    <property type="protein sequence ID" value="GAA2209771.1"/>
    <property type="molecule type" value="Genomic_DNA"/>
</dbReference>
<accession>A0ABN3CL31</accession>
<comment type="caution">
    <text evidence="2">The sequence shown here is derived from an EMBL/GenBank/DDBJ whole genome shotgun (WGS) entry which is preliminary data.</text>
</comment>
<gene>
    <name evidence="2" type="ORF">GCM10009850_052300</name>
</gene>
<reference evidence="2 3" key="1">
    <citation type="journal article" date="2019" name="Int. J. Syst. Evol. Microbiol.">
        <title>The Global Catalogue of Microorganisms (GCM) 10K type strain sequencing project: providing services to taxonomists for standard genome sequencing and annotation.</title>
        <authorList>
            <consortium name="The Broad Institute Genomics Platform"/>
            <consortium name="The Broad Institute Genome Sequencing Center for Infectious Disease"/>
            <person name="Wu L."/>
            <person name="Ma J."/>
        </authorList>
    </citation>
    <scope>NUCLEOTIDE SEQUENCE [LARGE SCALE GENOMIC DNA]</scope>
    <source>
        <strain evidence="2 3">JCM 16114</strain>
    </source>
</reference>
<proteinExistence type="predicted"/>
<keyword evidence="3" id="KW-1185">Reference proteome</keyword>
<protein>
    <submittedName>
        <fullName evidence="2">Uncharacterized protein</fullName>
    </submittedName>
</protein>
<sequence>MRARLESNGGQTCTVGGEAGGSAGAEPQPLTRSKHPQTRTKATQRVAACRMELLLSEGRVVLG</sequence>
<evidence type="ECO:0000313" key="2">
    <source>
        <dbReference type="EMBL" id="GAA2209771.1"/>
    </source>
</evidence>
<evidence type="ECO:0000256" key="1">
    <source>
        <dbReference type="SAM" id="MobiDB-lite"/>
    </source>
</evidence>
<name>A0ABN3CL31_9ACTN</name>